<proteinExistence type="predicted"/>
<evidence type="ECO:0000256" key="3">
    <source>
        <dbReference type="ARBA" id="ARBA00023163"/>
    </source>
</evidence>
<dbReference type="Gene3D" id="1.10.10.60">
    <property type="entry name" value="Homeodomain-like"/>
    <property type="match status" value="2"/>
</dbReference>
<dbReference type="GO" id="GO:0043565">
    <property type="term" value="F:sequence-specific DNA binding"/>
    <property type="evidence" value="ECO:0007669"/>
    <property type="project" value="InterPro"/>
</dbReference>
<dbReference type="STRING" id="1313296.SAMN05661091_1209"/>
<dbReference type="InterPro" id="IPR009057">
    <property type="entry name" value="Homeodomain-like_sf"/>
</dbReference>
<dbReference type="SMART" id="SM00342">
    <property type="entry name" value="HTH_ARAC"/>
    <property type="match status" value="1"/>
</dbReference>
<keyword evidence="4" id="KW-0812">Transmembrane</keyword>
<evidence type="ECO:0000256" key="1">
    <source>
        <dbReference type="ARBA" id="ARBA00023015"/>
    </source>
</evidence>
<evidence type="ECO:0000256" key="2">
    <source>
        <dbReference type="ARBA" id="ARBA00023125"/>
    </source>
</evidence>
<evidence type="ECO:0000256" key="4">
    <source>
        <dbReference type="SAM" id="Phobius"/>
    </source>
</evidence>
<dbReference type="PANTHER" id="PTHR43280">
    <property type="entry name" value="ARAC-FAMILY TRANSCRIPTIONAL REGULATOR"/>
    <property type="match status" value="1"/>
</dbReference>
<keyword evidence="4" id="KW-0472">Membrane</keyword>
<keyword evidence="4" id="KW-1133">Transmembrane helix</keyword>
<feature type="transmembrane region" description="Helical" evidence="4">
    <location>
        <begin position="15"/>
        <end position="39"/>
    </location>
</feature>
<dbReference type="GO" id="GO:0003700">
    <property type="term" value="F:DNA-binding transcription factor activity"/>
    <property type="evidence" value="ECO:0007669"/>
    <property type="project" value="InterPro"/>
</dbReference>
<gene>
    <name evidence="6" type="ORF">SAMN05661091_1209</name>
</gene>
<evidence type="ECO:0000313" key="6">
    <source>
        <dbReference type="EMBL" id="SMF75478.1"/>
    </source>
</evidence>
<keyword evidence="7" id="KW-1185">Reference proteome</keyword>
<keyword evidence="2 6" id="KW-0238">DNA-binding</keyword>
<dbReference type="PROSITE" id="PS01124">
    <property type="entry name" value="HTH_ARAC_FAMILY_2"/>
    <property type="match status" value="1"/>
</dbReference>
<accession>A0A1X7GWE4</accession>
<dbReference type="AlphaFoldDB" id="A0A1X7GWE4"/>
<evidence type="ECO:0000313" key="7">
    <source>
        <dbReference type="Proteomes" id="UP000192940"/>
    </source>
</evidence>
<organism evidence="6 7">
    <name type="scientific">Paenibacillus uliginis N3/975</name>
    <dbReference type="NCBI Taxonomy" id="1313296"/>
    <lineage>
        <taxon>Bacteria</taxon>
        <taxon>Bacillati</taxon>
        <taxon>Bacillota</taxon>
        <taxon>Bacilli</taxon>
        <taxon>Bacillales</taxon>
        <taxon>Paenibacillaceae</taxon>
        <taxon>Paenibacillus</taxon>
    </lineage>
</organism>
<keyword evidence="3" id="KW-0804">Transcription</keyword>
<keyword evidence="1" id="KW-0805">Transcription regulation</keyword>
<name>A0A1X7GWE4_9BACL</name>
<feature type="transmembrane region" description="Helical" evidence="4">
    <location>
        <begin position="291"/>
        <end position="314"/>
    </location>
</feature>
<dbReference type="Pfam" id="PF12833">
    <property type="entry name" value="HTH_18"/>
    <property type="match status" value="1"/>
</dbReference>
<sequence>MLPYNKKKQKKQNSVYVIFVLSYVSILILTLSSAFVYYAKINKQITMQTELSTVTLLGQLKSDIEDDISYIKELSNAIVFNSKLEQVAKGVPSYSYAELMKDMSSKQKPRDFLFDYFVYINSTDEIITPTIKMKAQKFFDLMYQFVDLDYETFNEDYLHGYHFQEYMPIQKMNQYESNMVDVLPYIQSFPMNAQSEPLGQVIFLMDASNMFSLINQVHQVTNSNIYVLDEKDRLILSSPDVPPLNVQKLDSFDKMAESRHEILNKIVSEKNGWKYIASTPKSLYFKENLNYLMNFIAIFLIYLVAGLIVVRYLAKRSYKPLKEINELIQIHAQTSVSGKNEYENIKKTIVDQIQNDKELNEIIEKQLPIVRRDYLLHLIRGMVTNYDDVAQQLSSIGIEFTSNMYLIGSLEIDMDSPFFMDNTNLSEKNLSLARVVAENVSCELMKKHFTCYFLDLGRNQSMFLIQLRDDFESAEAVSIAREQANALIHFTYRHYHLNLNVGLSTAYSELKNIPKCFDEAKKALEHSKLRDDYETMSFEDLGNLSFDYFYSMESEHQLINLLKSGHYEQAKQFLDNIFEVNISKNIGVGAAKLLLYEVASTLMKVMNFFLVAKGEVPSTNEHVIEEMIQHSSMEVAKRRFMETIDKISVLSENKNVSKTEKLVNRIAEYINQHAGETWLDLNMLSQEFEVTPQYISNVFKKYKQENVKDYIAKLKLNIAKELLESTDLPVREIASRLGYASEAGIIRLFKKYEGMTPGDYRLDCKSKEMA</sequence>
<dbReference type="InterPro" id="IPR018060">
    <property type="entry name" value="HTH_AraC"/>
</dbReference>
<dbReference type="PANTHER" id="PTHR43280:SF2">
    <property type="entry name" value="HTH-TYPE TRANSCRIPTIONAL REGULATOR EXSA"/>
    <property type="match status" value="1"/>
</dbReference>
<feature type="domain" description="HTH araC/xylS-type" evidence="5">
    <location>
        <begin position="664"/>
        <end position="763"/>
    </location>
</feature>
<reference evidence="6 7" key="1">
    <citation type="submission" date="2017-04" db="EMBL/GenBank/DDBJ databases">
        <authorList>
            <person name="Afonso C.L."/>
            <person name="Miller P.J."/>
            <person name="Scott M.A."/>
            <person name="Spackman E."/>
            <person name="Goraichik I."/>
            <person name="Dimitrov K.M."/>
            <person name="Suarez D.L."/>
            <person name="Swayne D.E."/>
        </authorList>
    </citation>
    <scope>NUCLEOTIDE SEQUENCE [LARGE SCALE GENOMIC DNA]</scope>
    <source>
        <strain evidence="6 7">N3/975</strain>
    </source>
</reference>
<evidence type="ECO:0000259" key="5">
    <source>
        <dbReference type="PROSITE" id="PS01124"/>
    </source>
</evidence>
<dbReference type="SUPFAM" id="SSF46689">
    <property type="entry name" value="Homeodomain-like"/>
    <property type="match status" value="1"/>
</dbReference>
<protein>
    <submittedName>
        <fullName evidence="6">AraC-type DNA-binding protein</fullName>
    </submittedName>
</protein>
<dbReference type="EMBL" id="LT840184">
    <property type="protein sequence ID" value="SMF75478.1"/>
    <property type="molecule type" value="Genomic_DNA"/>
</dbReference>
<dbReference type="Proteomes" id="UP000192940">
    <property type="component" value="Chromosome I"/>
</dbReference>